<dbReference type="Proteomes" id="UP000694850">
    <property type="component" value="Unplaced"/>
</dbReference>
<feature type="compositionally biased region" description="Low complexity" evidence="1">
    <location>
        <begin position="92"/>
        <end position="101"/>
    </location>
</feature>
<dbReference type="InterPro" id="IPR041899">
    <property type="entry name" value="MAGE_WH2"/>
</dbReference>
<dbReference type="Gene3D" id="1.10.10.1200">
    <property type="entry name" value="MAGE homology domain, winged helix WH1 motif"/>
    <property type="match status" value="1"/>
</dbReference>
<reference evidence="4" key="1">
    <citation type="submission" date="2025-08" db="UniProtKB">
        <authorList>
            <consortium name="RefSeq"/>
        </authorList>
    </citation>
    <scope>IDENTIFICATION</scope>
</reference>
<evidence type="ECO:0000313" key="3">
    <source>
        <dbReference type="Proteomes" id="UP000694850"/>
    </source>
</evidence>
<dbReference type="SMART" id="SM01373">
    <property type="entry name" value="MAGE"/>
    <property type="match status" value="1"/>
</dbReference>
<dbReference type="GO" id="GO:0000122">
    <property type="term" value="P:negative regulation of transcription by RNA polymerase II"/>
    <property type="evidence" value="ECO:0007669"/>
    <property type="project" value="TreeGrafter"/>
</dbReference>
<dbReference type="PROSITE" id="PS50838">
    <property type="entry name" value="MAGE"/>
    <property type="match status" value="1"/>
</dbReference>
<dbReference type="InterPro" id="IPR037445">
    <property type="entry name" value="MAGE"/>
</dbReference>
<feature type="domain" description="MAGE" evidence="2">
    <location>
        <begin position="114"/>
        <end position="313"/>
    </location>
</feature>
<dbReference type="OrthoDB" id="205198at2759"/>
<dbReference type="InterPro" id="IPR002190">
    <property type="entry name" value="MHD_dom"/>
</dbReference>
<dbReference type="GeneID" id="103209843"/>
<dbReference type="FunFam" id="1.10.10.1210:FF:000001">
    <property type="entry name" value="melanoma-associated antigen D1"/>
    <property type="match status" value="1"/>
</dbReference>
<feature type="region of interest" description="Disordered" evidence="1">
    <location>
        <begin position="82"/>
        <end position="107"/>
    </location>
</feature>
<dbReference type="AlphaFoldDB" id="A0A8B7B175"/>
<dbReference type="Gene3D" id="1.10.10.1210">
    <property type="entry name" value="MAGE homology domain, winged helix WH2 motif"/>
    <property type="match status" value="1"/>
</dbReference>
<dbReference type="InterPro" id="IPR021072">
    <property type="entry name" value="MAGE_N"/>
</dbReference>
<gene>
    <name evidence="4" type="primary">LOC103209843</name>
</gene>
<evidence type="ECO:0000256" key="1">
    <source>
        <dbReference type="SAM" id="MobiDB-lite"/>
    </source>
</evidence>
<dbReference type="SMART" id="SM01392">
    <property type="entry name" value="MAGE_N"/>
    <property type="match status" value="1"/>
</dbReference>
<dbReference type="GO" id="GO:0005634">
    <property type="term" value="C:nucleus"/>
    <property type="evidence" value="ECO:0007669"/>
    <property type="project" value="TreeGrafter"/>
</dbReference>
<keyword evidence="3" id="KW-1185">Reference proteome</keyword>
<evidence type="ECO:0000313" key="4">
    <source>
        <dbReference type="RefSeq" id="XP_007953928.1"/>
    </source>
</evidence>
<feature type="region of interest" description="Disordered" evidence="1">
    <location>
        <begin position="1"/>
        <end position="21"/>
    </location>
</feature>
<sequence>MPGQEGPSFSPEEYLPSFMEDQELEDIMLFEVVDDFSSSSSSSSSPVPNDEEEDVSVGTAITIQIPETGFASFTAMTATSEMTLDEDRSSQEDGASSSASQYPPDIEYLPRTPIDEKVAMLVNFLLFKYQKKELITKADMLNMVIQEYEDHFPEILLKASERIEVIFGLDVKEVDPVGYGYILVIKLGLTYDGMLSETEGMPKTGLLILMLGVIFLNGNRATEEEVWQMLNTSGIYAEQHHLIYGDPRKLINEELVQEEYIKYQPLPNSDPVCYEFVWGPRAHTEVRKMELLEFFSRVHGVDPHDFPSQYEEALKDEEERAQARAAASPAATAMMMESSSATSSCSHHY</sequence>
<protein>
    <submittedName>
        <fullName evidence="4">Melanoma-associated antigen B16-like</fullName>
    </submittedName>
</protein>
<dbReference type="RefSeq" id="XP_007953928.1">
    <property type="nucleotide sequence ID" value="XM_007955737.1"/>
</dbReference>
<name>A0A8B7B175_ORYAF</name>
<dbReference type="FunFam" id="1.10.10.1200:FF:000007">
    <property type="entry name" value="Melanoma-associated antigen C2"/>
    <property type="match status" value="1"/>
</dbReference>
<accession>A0A8B7B175</accession>
<dbReference type="InterPro" id="IPR041898">
    <property type="entry name" value="MAGE_WH1"/>
</dbReference>
<evidence type="ECO:0000259" key="2">
    <source>
        <dbReference type="PROSITE" id="PS50838"/>
    </source>
</evidence>
<dbReference type="PANTHER" id="PTHR11736">
    <property type="entry name" value="MELANOMA-ASSOCIATED ANTIGEN MAGE ANTIGEN"/>
    <property type="match status" value="1"/>
</dbReference>
<organism evidence="3 4">
    <name type="scientific">Orycteropus afer afer</name>
    <dbReference type="NCBI Taxonomy" id="1230840"/>
    <lineage>
        <taxon>Eukaryota</taxon>
        <taxon>Metazoa</taxon>
        <taxon>Chordata</taxon>
        <taxon>Craniata</taxon>
        <taxon>Vertebrata</taxon>
        <taxon>Euteleostomi</taxon>
        <taxon>Mammalia</taxon>
        <taxon>Eutheria</taxon>
        <taxon>Afrotheria</taxon>
        <taxon>Tubulidentata</taxon>
        <taxon>Orycteropodidae</taxon>
        <taxon>Orycteropus</taxon>
    </lineage>
</organism>
<dbReference type="PANTHER" id="PTHR11736:SF145">
    <property type="entry name" value="MELANOMA-ASSOCIATED ANTIGEN B16"/>
    <property type="match status" value="1"/>
</dbReference>
<feature type="region of interest" description="Disordered" evidence="1">
    <location>
        <begin position="35"/>
        <end position="55"/>
    </location>
</feature>
<proteinExistence type="predicted"/>
<dbReference type="Pfam" id="PF01454">
    <property type="entry name" value="MAGE"/>
    <property type="match status" value="1"/>
</dbReference>